<keyword evidence="2" id="KW-1185">Reference proteome</keyword>
<comment type="caution">
    <text evidence="1">The sequence shown here is derived from an EMBL/GenBank/DDBJ whole genome shotgun (WGS) entry which is preliminary data.</text>
</comment>
<dbReference type="AlphaFoldDB" id="A0AA42CQU0"/>
<proteinExistence type="predicted"/>
<reference evidence="1" key="1">
    <citation type="submission" date="2022-06" db="EMBL/GenBank/DDBJ databases">
        <title>Sphingomonas sp. nov. isolated from rhizosphere soil of tomato.</title>
        <authorList>
            <person name="Dong H."/>
            <person name="Gao R."/>
        </authorList>
    </citation>
    <scope>NUCLEOTIDE SEQUENCE</scope>
    <source>
        <strain evidence="1">MMSM24</strain>
    </source>
</reference>
<accession>A0AA42CQU0</accession>
<dbReference type="RefSeq" id="WP_265269455.1">
    <property type="nucleotide sequence ID" value="NZ_JANFAV010000010.1"/>
</dbReference>
<evidence type="ECO:0000313" key="2">
    <source>
        <dbReference type="Proteomes" id="UP001165565"/>
    </source>
</evidence>
<evidence type="ECO:0000313" key="1">
    <source>
        <dbReference type="EMBL" id="MCW6536030.1"/>
    </source>
</evidence>
<name>A0AA42CQU0_9SPHN</name>
<gene>
    <name evidence="1" type="ORF">NEE01_14710</name>
</gene>
<organism evidence="1 2">
    <name type="scientific">Sphingomonas lycopersici</name>
    <dbReference type="NCBI Taxonomy" id="2951807"/>
    <lineage>
        <taxon>Bacteria</taxon>
        <taxon>Pseudomonadati</taxon>
        <taxon>Pseudomonadota</taxon>
        <taxon>Alphaproteobacteria</taxon>
        <taxon>Sphingomonadales</taxon>
        <taxon>Sphingomonadaceae</taxon>
        <taxon>Sphingomonas</taxon>
    </lineage>
</organism>
<sequence length="214" mass="23981">MKKAIRGPSVKTAQALLVKHECPVPFHEVRTRFLGNIATPEISASPLQIIKDLWGGELPPFDSIEEVNELLDALVQGLWNDLTRHQKRSQPFRLTRPSTEPTAVDLGQYGLVRLQELDGFIEGLFNGEDVIDLPERAHEAVDRLAEMRAMMAGICKLVSHAPDADDVAKLGTTFSHLRELTRIMETEINEAVLSCTRARRQMIKSILTEKPTVH</sequence>
<dbReference type="EMBL" id="JANFAV010000010">
    <property type="protein sequence ID" value="MCW6536030.1"/>
    <property type="molecule type" value="Genomic_DNA"/>
</dbReference>
<protein>
    <submittedName>
        <fullName evidence="1">Uncharacterized protein</fullName>
    </submittedName>
</protein>
<dbReference type="Proteomes" id="UP001165565">
    <property type="component" value="Unassembled WGS sequence"/>
</dbReference>